<sequence>MFTLADRWIGLQWPVCLSRRILKEDARARPRRGGYVWRPGAVVSAPVDGTPRNLSVESLRIPHHLPSDDRGRRPSRYPCRPQPHPQDR</sequence>
<accession>A0A075FI17</accession>
<organism evidence="2">
    <name type="scientific">uncultured marine group II/III euryarchaeote AD1000_105_G07</name>
    <dbReference type="NCBI Taxonomy" id="1457714"/>
    <lineage>
        <taxon>Archaea</taxon>
        <taxon>Methanobacteriati</taxon>
        <taxon>Methanobacteriota</taxon>
        <taxon>environmental samples</taxon>
    </lineage>
</organism>
<feature type="region of interest" description="Disordered" evidence="1">
    <location>
        <begin position="48"/>
        <end position="88"/>
    </location>
</feature>
<evidence type="ECO:0000256" key="1">
    <source>
        <dbReference type="SAM" id="MobiDB-lite"/>
    </source>
</evidence>
<reference evidence="2" key="1">
    <citation type="journal article" date="2014" name="Genome Biol. Evol.">
        <title>Pangenome evidence for extensive interdomain horizontal transfer affecting lineage core and shell genes in uncultured planktonic thaumarchaeota and euryarchaeota.</title>
        <authorList>
            <person name="Deschamps P."/>
            <person name="Zivanovic Y."/>
            <person name="Moreira D."/>
            <person name="Rodriguez-Valera F."/>
            <person name="Lopez-Garcia P."/>
        </authorList>
    </citation>
    <scope>NUCLEOTIDE SEQUENCE</scope>
</reference>
<dbReference type="AlphaFoldDB" id="A0A075FI17"/>
<protein>
    <submittedName>
        <fullName evidence="2">Uncharacterized protein</fullName>
    </submittedName>
</protein>
<dbReference type="EMBL" id="KF900327">
    <property type="protein sequence ID" value="AIE91075.1"/>
    <property type="molecule type" value="Genomic_DNA"/>
</dbReference>
<name>A0A075FI17_9EURY</name>
<evidence type="ECO:0000313" key="2">
    <source>
        <dbReference type="EMBL" id="AIE91075.1"/>
    </source>
</evidence>
<proteinExistence type="predicted"/>